<dbReference type="RefSeq" id="WP_117811727.1">
    <property type="nucleotide sequence ID" value="NZ_JAQCUV010000097.1"/>
</dbReference>
<comment type="caution">
    <text evidence="1">The sequence shown here is derived from an EMBL/GenBank/DDBJ whole genome shotgun (WGS) entry which is preliminary data.</text>
</comment>
<protein>
    <submittedName>
        <fullName evidence="1">Uncharacterized protein</fullName>
    </submittedName>
</protein>
<dbReference type="InterPro" id="IPR045390">
    <property type="entry name" value="ABC-3C_MC3"/>
</dbReference>
<sequence>MENWEDRSKIVANLLNPAFCGEILRRAIASYNDNEENMLFPFSLLYLILPIILHKKTRDNMPQRSSTYFHHWVNENEYLFIDFAGRVKELLPYTKESLMFLLLHNAVEISDNGEIQVNKFSKKLPVGENVEEIRTIYKKADLLGKWLRLTGNEQTIYMFLKIRP</sequence>
<dbReference type="EMBL" id="QRYV01000092">
    <property type="protein sequence ID" value="RGV04201.1"/>
    <property type="molecule type" value="Genomic_DNA"/>
</dbReference>
<organism evidence="1 2">
    <name type="scientific">Bacteroides xylanisolvens</name>
    <dbReference type="NCBI Taxonomy" id="371601"/>
    <lineage>
        <taxon>Bacteria</taxon>
        <taxon>Pseudomonadati</taxon>
        <taxon>Bacteroidota</taxon>
        <taxon>Bacteroidia</taxon>
        <taxon>Bacteroidales</taxon>
        <taxon>Bacteroidaceae</taxon>
        <taxon>Bacteroides</taxon>
    </lineage>
</organism>
<evidence type="ECO:0000313" key="1">
    <source>
        <dbReference type="EMBL" id="RGV04201.1"/>
    </source>
</evidence>
<gene>
    <name evidence="1" type="ORF">DWW25_24285</name>
</gene>
<reference evidence="1 2" key="1">
    <citation type="submission" date="2018-08" db="EMBL/GenBank/DDBJ databases">
        <title>A genome reference for cultivated species of the human gut microbiota.</title>
        <authorList>
            <person name="Zou Y."/>
            <person name="Xue W."/>
            <person name="Luo G."/>
        </authorList>
    </citation>
    <scope>NUCLEOTIDE SEQUENCE [LARGE SCALE GENOMIC DNA]</scope>
    <source>
        <strain evidence="1 2">AF14-7</strain>
    </source>
</reference>
<dbReference type="AlphaFoldDB" id="A0A412VFE6"/>
<dbReference type="Proteomes" id="UP000283369">
    <property type="component" value="Unassembled WGS sequence"/>
</dbReference>
<dbReference type="Pfam" id="PF20131">
    <property type="entry name" value="MC3"/>
    <property type="match status" value="1"/>
</dbReference>
<name>A0A412VFE6_9BACE</name>
<evidence type="ECO:0000313" key="2">
    <source>
        <dbReference type="Proteomes" id="UP000283369"/>
    </source>
</evidence>
<accession>A0A412VFE6</accession>
<proteinExistence type="predicted"/>